<keyword evidence="9" id="KW-1185">Reference proteome</keyword>
<dbReference type="PANTHER" id="PTHR48021">
    <property type="match status" value="1"/>
</dbReference>
<feature type="domain" description="Reverse transcriptase" evidence="7">
    <location>
        <begin position="1"/>
        <end position="393"/>
    </location>
</feature>
<feature type="transmembrane region" description="Helical" evidence="5">
    <location>
        <begin position="110"/>
        <end position="130"/>
    </location>
</feature>
<reference evidence="8" key="1">
    <citation type="submission" date="2020-11" db="EMBL/GenBank/DDBJ databases">
        <authorList>
            <person name="Tran Van P."/>
        </authorList>
    </citation>
    <scope>NUCLEOTIDE SEQUENCE</scope>
</reference>
<dbReference type="GO" id="GO:0016020">
    <property type="term" value="C:membrane"/>
    <property type="evidence" value="ECO:0007669"/>
    <property type="project" value="UniProtKB-SubCell"/>
</dbReference>
<accession>A0A7R9FQQ4</accession>
<evidence type="ECO:0000313" key="9">
    <source>
        <dbReference type="Proteomes" id="UP000677054"/>
    </source>
</evidence>
<dbReference type="InterPro" id="IPR043502">
    <property type="entry name" value="DNA/RNA_pol_sf"/>
</dbReference>
<dbReference type="PROSITE" id="PS00217">
    <property type="entry name" value="SUGAR_TRANSPORT_2"/>
    <property type="match status" value="1"/>
</dbReference>
<evidence type="ECO:0000259" key="6">
    <source>
        <dbReference type="PROSITE" id="PS50850"/>
    </source>
</evidence>
<sequence length="411" mass="46324">MESPTFLLLRKRHEEAATALRRLRGPHYDVMMEMNQVIKHINESQETRSHFRDIFQWNYLKPVGLLYAAILGSLNGVYGGFDVGFASVGIPSLEKDKDAPFTLTTEVKALFVSIVTLGEFLGSLVSALIAKRWSRKWLLITLLFPLLATWIMVAYPLNLFMFMTARALHGIFFGIQFPISQLYVAEISHKDQRGLLTSGNMVCMAFATMLAYILGMFMDWRAFALTLGLIPIALVPTLIFVPESPTFLLLHKRQEEAAAALRRLRGPHYDITTEMDQIDDHTRPTPPIPQTQVAPQGDSLSPLLFTLYTCNLIKQLKSDATLTNHPINLLLYADDTVIYSRHHAANQVSLDSIKKWSSANEIQINTSKTQIMKFRRGGHLASTDEFLYNGTKVQIVPANEYLGVAFQSKGF</sequence>
<protein>
    <recommendedName>
        <fullName evidence="10">Major facilitator superfamily (MFS) profile domain-containing protein</fullName>
    </recommendedName>
</protein>
<dbReference type="OrthoDB" id="8057773at2759"/>
<dbReference type="Gene3D" id="1.20.1250.20">
    <property type="entry name" value="MFS general substrate transporter like domains"/>
    <property type="match status" value="2"/>
</dbReference>
<dbReference type="Proteomes" id="UP000677054">
    <property type="component" value="Unassembled WGS sequence"/>
</dbReference>
<dbReference type="InterPro" id="IPR036259">
    <property type="entry name" value="MFS_trans_sf"/>
</dbReference>
<dbReference type="InterPro" id="IPR005829">
    <property type="entry name" value="Sugar_transporter_CS"/>
</dbReference>
<comment type="subcellular location">
    <subcellularLocation>
        <location evidence="1">Membrane</location>
        <topology evidence="1">Multi-pass membrane protein</topology>
    </subcellularLocation>
</comment>
<dbReference type="Pfam" id="PF00078">
    <property type="entry name" value="RVT_1"/>
    <property type="match status" value="1"/>
</dbReference>
<name>A0A7R9FQQ4_9CRUS</name>
<dbReference type="InterPro" id="IPR020846">
    <property type="entry name" value="MFS_dom"/>
</dbReference>
<dbReference type="InterPro" id="IPR000477">
    <property type="entry name" value="RT_dom"/>
</dbReference>
<gene>
    <name evidence="8" type="ORF">DSTB1V02_LOCUS10970</name>
</gene>
<dbReference type="EMBL" id="CAJPEV010003361">
    <property type="protein sequence ID" value="CAG0899584.1"/>
    <property type="molecule type" value="Genomic_DNA"/>
</dbReference>
<dbReference type="Pfam" id="PF00083">
    <property type="entry name" value="Sugar_tr"/>
    <property type="match status" value="1"/>
</dbReference>
<dbReference type="InterPro" id="IPR005828">
    <property type="entry name" value="MFS_sugar_transport-like"/>
</dbReference>
<organism evidence="8">
    <name type="scientific">Darwinula stevensoni</name>
    <dbReference type="NCBI Taxonomy" id="69355"/>
    <lineage>
        <taxon>Eukaryota</taxon>
        <taxon>Metazoa</taxon>
        <taxon>Ecdysozoa</taxon>
        <taxon>Arthropoda</taxon>
        <taxon>Crustacea</taxon>
        <taxon>Oligostraca</taxon>
        <taxon>Ostracoda</taxon>
        <taxon>Podocopa</taxon>
        <taxon>Podocopida</taxon>
        <taxon>Darwinulocopina</taxon>
        <taxon>Darwinuloidea</taxon>
        <taxon>Darwinulidae</taxon>
        <taxon>Darwinula</taxon>
    </lineage>
</organism>
<evidence type="ECO:0008006" key="10">
    <source>
        <dbReference type="Google" id="ProtNLM"/>
    </source>
</evidence>
<dbReference type="PROSITE" id="PS50878">
    <property type="entry name" value="RT_POL"/>
    <property type="match status" value="1"/>
</dbReference>
<keyword evidence="4 5" id="KW-0472">Membrane</keyword>
<dbReference type="InterPro" id="IPR050549">
    <property type="entry name" value="MFS_Trehalose_Transporter"/>
</dbReference>
<evidence type="ECO:0000313" key="8">
    <source>
        <dbReference type="EMBL" id="CAD7251203.1"/>
    </source>
</evidence>
<evidence type="ECO:0000256" key="3">
    <source>
        <dbReference type="ARBA" id="ARBA00022989"/>
    </source>
</evidence>
<evidence type="ECO:0000256" key="1">
    <source>
        <dbReference type="ARBA" id="ARBA00004141"/>
    </source>
</evidence>
<keyword evidence="2 5" id="KW-0812">Transmembrane</keyword>
<dbReference type="SUPFAM" id="SSF56672">
    <property type="entry name" value="DNA/RNA polymerases"/>
    <property type="match status" value="1"/>
</dbReference>
<evidence type="ECO:0000259" key="7">
    <source>
        <dbReference type="PROSITE" id="PS50878"/>
    </source>
</evidence>
<feature type="transmembrane region" description="Helical" evidence="5">
    <location>
        <begin position="195"/>
        <end position="214"/>
    </location>
</feature>
<evidence type="ECO:0000256" key="5">
    <source>
        <dbReference type="SAM" id="Phobius"/>
    </source>
</evidence>
<dbReference type="PROSITE" id="PS50850">
    <property type="entry name" value="MFS"/>
    <property type="match status" value="1"/>
</dbReference>
<feature type="transmembrane region" description="Helical" evidence="5">
    <location>
        <begin position="220"/>
        <end position="241"/>
    </location>
</feature>
<dbReference type="EMBL" id="LR902878">
    <property type="protein sequence ID" value="CAD7251203.1"/>
    <property type="molecule type" value="Genomic_DNA"/>
</dbReference>
<keyword evidence="3 5" id="KW-1133">Transmembrane helix</keyword>
<feature type="domain" description="Major facilitator superfamily (MFS) profile" evidence="6">
    <location>
        <begin position="68"/>
        <end position="411"/>
    </location>
</feature>
<dbReference type="GO" id="GO:0022857">
    <property type="term" value="F:transmembrane transporter activity"/>
    <property type="evidence" value="ECO:0007669"/>
    <property type="project" value="InterPro"/>
</dbReference>
<proteinExistence type="predicted"/>
<dbReference type="AlphaFoldDB" id="A0A7R9FQQ4"/>
<dbReference type="PANTHER" id="PTHR48021:SF1">
    <property type="entry name" value="GH07001P-RELATED"/>
    <property type="match status" value="1"/>
</dbReference>
<feature type="transmembrane region" description="Helical" evidence="5">
    <location>
        <begin position="137"/>
        <end position="157"/>
    </location>
</feature>
<evidence type="ECO:0000256" key="2">
    <source>
        <dbReference type="ARBA" id="ARBA00022692"/>
    </source>
</evidence>
<feature type="transmembrane region" description="Helical" evidence="5">
    <location>
        <begin position="65"/>
        <end position="90"/>
    </location>
</feature>
<evidence type="ECO:0000256" key="4">
    <source>
        <dbReference type="ARBA" id="ARBA00023136"/>
    </source>
</evidence>
<dbReference type="GO" id="GO:0071897">
    <property type="term" value="P:DNA biosynthetic process"/>
    <property type="evidence" value="ECO:0007669"/>
    <property type="project" value="UniProtKB-ARBA"/>
</dbReference>
<dbReference type="SUPFAM" id="SSF103473">
    <property type="entry name" value="MFS general substrate transporter"/>
    <property type="match status" value="1"/>
</dbReference>